<dbReference type="NCBIfam" id="TIGR01539">
    <property type="entry name" value="portal_lambda"/>
    <property type="match status" value="1"/>
</dbReference>
<dbReference type="EMBL" id="VZZK01000009">
    <property type="protein sequence ID" value="KAB1079429.1"/>
    <property type="molecule type" value="Genomic_DNA"/>
</dbReference>
<dbReference type="GO" id="GO:0005198">
    <property type="term" value="F:structural molecule activity"/>
    <property type="evidence" value="ECO:0007669"/>
    <property type="project" value="InterPro"/>
</dbReference>
<keyword evidence="2" id="KW-1185">Reference proteome</keyword>
<name>A0A6L3SZ68_9HYPH</name>
<dbReference type="InterPro" id="IPR006429">
    <property type="entry name" value="Phage_lambda_portal"/>
</dbReference>
<evidence type="ECO:0000313" key="2">
    <source>
        <dbReference type="Proteomes" id="UP000474159"/>
    </source>
</evidence>
<dbReference type="RefSeq" id="WP_151000164.1">
    <property type="nucleotide sequence ID" value="NZ_VZZK01000009.1"/>
</dbReference>
<organism evidence="1 2">
    <name type="scientific">Methylobacterium soli</name>
    <dbReference type="NCBI Taxonomy" id="553447"/>
    <lineage>
        <taxon>Bacteria</taxon>
        <taxon>Pseudomonadati</taxon>
        <taxon>Pseudomonadota</taxon>
        <taxon>Alphaproteobacteria</taxon>
        <taxon>Hyphomicrobiales</taxon>
        <taxon>Methylobacteriaceae</taxon>
        <taxon>Methylobacterium</taxon>
    </lineage>
</organism>
<sequence>MSANVPWIHRERPGIGGGVTVRRAAMSAVAEVETAHHAASLAARDMATWSNYRISPDAALLPELDTINARVDDLTRNNGIAAGAERTFVDNVIGPRIRCKPNPDRIALGKTPEWVAEWSQVVESKFSSFFDTDWFDAGLRYNGHVSTRLLARTFAANGEGLALPLYTKRNGSRWNTCVQLVDPARLSNPNGRADTPTLRGGVEIDPITTAAVAYHIRKSHPGDAFSLRSAFSAGSWERIPAYQAFGRRRVLHVYESERVGQTRGKSIVAAVARQFKMLDKYGVEQVRLAVLNSLVFGALETPLDQASIVEMMGGAGADGLDDPSAAFASYQDAINEWRVQMRGGAIIPMPPGTSLKPFSPNNQNAASFDQFFTTVLKQVGAGLNLGYELTSKDFSKSNYSSARAALLEAWRYFLSVRQFLTDHWLMPVFDLWFEEAVQRGEIPDCTPDDYYPNQLAWTRCNFTFAGRGWVDPLKEALAAKARMDAGISTMADECAEQGRDWREQLEQMARENSLADELGLPRPHVANPRIAAAEIAADTKLAVAGGDD</sequence>
<dbReference type="Proteomes" id="UP000474159">
    <property type="component" value="Unassembled WGS sequence"/>
</dbReference>
<dbReference type="AlphaFoldDB" id="A0A6L3SZ68"/>
<dbReference type="OrthoDB" id="9770450at2"/>
<accession>A0A6L3SZ68</accession>
<evidence type="ECO:0000313" key="1">
    <source>
        <dbReference type="EMBL" id="KAB1079429.1"/>
    </source>
</evidence>
<gene>
    <name evidence="1" type="ORF">F6X53_11540</name>
</gene>
<proteinExistence type="predicted"/>
<dbReference type="GO" id="GO:0019068">
    <property type="term" value="P:virion assembly"/>
    <property type="evidence" value="ECO:0007669"/>
    <property type="project" value="InterPro"/>
</dbReference>
<dbReference type="Pfam" id="PF05136">
    <property type="entry name" value="Phage_portal_2"/>
    <property type="match status" value="1"/>
</dbReference>
<protein>
    <submittedName>
        <fullName evidence="1">Phage portal protein</fullName>
    </submittedName>
</protein>
<comment type="caution">
    <text evidence="1">The sequence shown here is derived from an EMBL/GenBank/DDBJ whole genome shotgun (WGS) entry which is preliminary data.</text>
</comment>
<reference evidence="1 2" key="1">
    <citation type="submission" date="2019-09" db="EMBL/GenBank/DDBJ databases">
        <title>YIM 48816 draft genome.</title>
        <authorList>
            <person name="Jiang L."/>
        </authorList>
    </citation>
    <scope>NUCLEOTIDE SEQUENCE [LARGE SCALE GENOMIC DNA]</scope>
    <source>
        <strain evidence="1 2">YIM 48816</strain>
    </source>
</reference>